<reference evidence="2" key="1">
    <citation type="journal article" date="2019" name="Int. J. Syst. Evol. Microbiol.">
        <title>The Global Catalogue of Microorganisms (GCM) 10K type strain sequencing project: providing services to taxonomists for standard genome sequencing and annotation.</title>
        <authorList>
            <consortium name="The Broad Institute Genomics Platform"/>
            <consortium name="The Broad Institute Genome Sequencing Center for Infectious Disease"/>
            <person name="Wu L."/>
            <person name="Ma J."/>
        </authorList>
    </citation>
    <scope>NUCLEOTIDE SEQUENCE [LARGE SCALE GENOMIC DNA]</scope>
    <source>
        <strain evidence="2">JCM 17085</strain>
    </source>
</reference>
<evidence type="ECO:0000313" key="1">
    <source>
        <dbReference type="EMBL" id="GAA4092638.1"/>
    </source>
</evidence>
<gene>
    <name evidence="1" type="ORF">GCM10022392_13720</name>
</gene>
<proteinExistence type="predicted"/>
<accession>A0ABP7WN19</accession>
<organism evidence="1 2">
    <name type="scientific">Mucilaginibacter panaciglaebae</name>
    <dbReference type="NCBI Taxonomy" id="502331"/>
    <lineage>
        <taxon>Bacteria</taxon>
        <taxon>Pseudomonadati</taxon>
        <taxon>Bacteroidota</taxon>
        <taxon>Sphingobacteriia</taxon>
        <taxon>Sphingobacteriales</taxon>
        <taxon>Sphingobacteriaceae</taxon>
        <taxon>Mucilaginibacter</taxon>
    </lineage>
</organism>
<name>A0ABP7WN19_9SPHI</name>
<protein>
    <submittedName>
        <fullName evidence="1">Uncharacterized protein</fullName>
    </submittedName>
</protein>
<dbReference type="RefSeq" id="WP_345102154.1">
    <property type="nucleotide sequence ID" value="NZ_BAABCV010000004.1"/>
</dbReference>
<keyword evidence="2" id="KW-1185">Reference proteome</keyword>
<dbReference type="EMBL" id="BAABCV010000004">
    <property type="protein sequence ID" value="GAA4092638.1"/>
    <property type="molecule type" value="Genomic_DNA"/>
</dbReference>
<evidence type="ECO:0000313" key="2">
    <source>
        <dbReference type="Proteomes" id="UP001500841"/>
    </source>
</evidence>
<sequence length="150" mass="17473">MTKEIYDGMKKMPFNELTDIIAYRYVYEYGEQKAREVIGKVEQSAKIEQHVFQWMVNGFTPSSKDIMSILNTMPYFLFAKGETLCLGALTILNYWNTVANEENTITATQIGVNVIIDSNRVKLKSNNNFFTRLYQEIDNQLKAKKSFWNE</sequence>
<comment type="caution">
    <text evidence="1">The sequence shown here is derived from an EMBL/GenBank/DDBJ whole genome shotgun (WGS) entry which is preliminary data.</text>
</comment>
<dbReference type="Proteomes" id="UP001500841">
    <property type="component" value="Unassembled WGS sequence"/>
</dbReference>